<evidence type="ECO:0008006" key="3">
    <source>
        <dbReference type="Google" id="ProtNLM"/>
    </source>
</evidence>
<gene>
    <name evidence="1" type="ORF">SEMRO_1077_G238600.1</name>
</gene>
<organism evidence="1 2">
    <name type="scientific">Seminavis robusta</name>
    <dbReference type="NCBI Taxonomy" id="568900"/>
    <lineage>
        <taxon>Eukaryota</taxon>
        <taxon>Sar</taxon>
        <taxon>Stramenopiles</taxon>
        <taxon>Ochrophyta</taxon>
        <taxon>Bacillariophyta</taxon>
        <taxon>Bacillariophyceae</taxon>
        <taxon>Bacillariophycidae</taxon>
        <taxon>Naviculales</taxon>
        <taxon>Naviculaceae</taxon>
        <taxon>Seminavis</taxon>
    </lineage>
</organism>
<evidence type="ECO:0000313" key="2">
    <source>
        <dbReference type="Proteomes" id="UP001153069"/>
    </source>
</evidence>
<dbReference type="CDD" id="cd09917">
    <property type="entry name" value="F-box_SF"/>
    <property type="match status" value="1"/>
</dbReference>
<accession>A0A9N8EJA4</accession>
<proteinExistence type="predicted"/>
<protein>
    <recommendedName>
        <fullName evidence="3">F-box domain-containing protein</fullName>
    </recommendedName>
</protein>
<dbReference type="Proteomes" id="UP001153069">
    <property type="component" value="Unassembled WGS sequence"/>
</dbReference>
<evidence type="ECO:0000313" key="1">
    <source>
        <dbReference type="EMBL" id="CAB9520139.1"/>
    </source>
</evidence>
<comment type="caution">
    <text evidence="1">The sequence shown here is derived from an EMBL/GenBank/DDBJ whole genome shotgun (WGS) entry which is preliminary data.</text>
</comment>
<sequence>MAMSLFVQPPLKKRRLNPQPTLLDYFPVVIGHDDGNDTCGSTIRENWMFGFLPTEVLQKFIFPLMTVQDLTNLSQTCRQAASLVDTFRGPLPYIVREELLPRKLSYVNMEHHMGSPNDKDCDYFDVSRSRTLRFLLKTRRHRVVQVQVKIGTTLWAEVLNESFPCGPRYTTWVEVKIYRQVKESHKPNMTRILLFENAVSYNDDEGAKYYYMEGYQKTPQDQCAQEMMNSKLSSKLVPDALCHGRTTAVESINSSGGSKESLSMAVEGNHRDCANYIWKCANRIAASPTHYNLPNLDFLIEQALPPSLHCYLPNKYVIDDVQKYLGPLPEALWKHRKAPSPQARRLFLNGTGNRRRDQHGQLTKEYLIHDIPWYSEWYPRRAVLSPRNLLQSLPPKLAVSHIVPFLDKSDTAALRAVCPKLETVW</sequence>
<reference evidence="1" key="1">
    <citation type="submission" date="2020-06" db="EMBL/GenBank/DDBJ databases">
        <authorList>
            <consortium name="Plant Systems Biology data submission"/>
        </authorList>
    </citation>
    <scope>NUCLEOTIDE SEQUENCE</scope>
    <source>
        <strain evidence="1">D6</strain>
    </source>
</reference>
<name>A0A9N8EJA4_9STRA</name>
<dbReference type="EMBL" id="CAICTM010001075">
    <property type="protein sequence ID" value="CAB9520139.1"/>
    <property type="molecule type" value="Genomic_DNA"/>
</dbReference>
<keyword evidence="2" id="KW-1185">Reference proteome</keyword>
<dbReference type="AlphaFoldDB" id="A0A9N8EJA4"/>